<dbReference type="GO" id="GO:0008374">
    <property type="term" value="F:O-acyltransferase activity"/>
    <property type="evidence" value="ECO:0007669"/>
    <property type="project" value="InterPro"/>
</dbReference>
<sequence>MEVAAILLTCTFVLLTITNIVRVKYVVRSKWSLPVIVLLTPVAVFASILLLPLLSVFWVYRELIRLYLIMKWRSKFVGLIKGADVIYTCGPHEKSVMTILFMLECSTARKPEDVYQDFKGAVFKALFSDPLKLPEFRSVVKRCGGYSYLCNGNVTVDECVKKMKVVKCERKELNEDELRVLLQNCVAEEFPRNNTLFMDSFVGTQPVEWSGYTKTNVSYYPALVRIHHAICDGFAVTQMFAAMSDKPKNADESRKTLYNENLKQGSRMKSVAYYFLLFWTTIIFNSSEVLLKFLLDKPKPNILRGGRLTGIEMLSMKTDAGAYYKRIKAIKNSLDEVGFADVVLTAFSASLKDHFRKQSSHHPESISIVVPFLPKATTIPLLPIGELMPHDISLQNSFAMLTFDLPLFIDDASLSFRLRAVQRERERAYNSIGNKILYFTSHFLMQVLPLPILTMVHDKLHWSAVLSILPGPLKASIANGSAEIENIVFWPPLLTGIGVSVSILSYANKMQLGLKFDKALMGNEEDALDILDGVFKYIDLFTEEINLYKIN</sequence>
<dbReference type="GO" id="GO:0019432">
    <property type="term" value="P:triglyceride biosynthetic process"/>
    <property type="evidence" value="ECO:0007669"/>
    <property type="project" value="TreeGrafter"/>
</dbReference>
<feature type="transmembrane region" description="Helical" evidence="1">
    <location>
        <begin position="36"/>
        <end position="60"/>
    </location>
</feature>
<keyword evidence="1" id="KW-0812">Transmembrane</keyword>
<dbReference type="InterPro" id="IPR045034">
    <property type="entry name" value="O-acyltransferase_WSD1-like"/>
</dbReference>
<dbReference type="PANTHER" id="PTHR31650:SF1">
    <property type="entry name" value="WAX ESTER SYNTHASE_DIACYLGLYCEROL ACYLTRANSFERASE 4-RELATED"/>
    <property type="match status" value="1"/>
</dbReference>
<keyword evidence="1" id="KW-1133">Transmembrane helix</keyword>
<organism evidence="3">
    <name type="scientific">Photinus pyralis</name>
    <name type="common">Common eastern firefly</name>
    <name type="synonym">Lampyris pyralis</name>
    <dbReference type="NCBI Taxonomy" id="7054"/>
    <lineage>
        <taxon>Eukaryota</taxon>
        <taxon>Metazoa</taxon>
        <taxon>Ecdysozoa</taxon>
        <taxon>Arthropoda</taxon>
        <taxon>Hexapoda</taxon>
        <taxon>Insecta</taxon>
        <taxon>Pterygota</taxon>
        <taxon>Neoptera</taxon>
        <taxon>Endopterygota</taxon>
        <taxon>Coleoptera</taxon>
        <taxon>Polyphaga</taxon>
        <taxon>Elateriformia</taxon>
        <taxon>Elateroidea</taxon>
        <taxon>Lampyridae</taxon>
        <taxon>Lampyrinae</taxon>
        <taxon>Photinus</taxon>
    </lineage>
</organism>
<dbReference type="GO" id="GO:0005886">
    <property type="term" value="C:plasma membrane"/>
    <property type="evidence" value="ECO:0007669"/>
    <property type="project" value="TreeGrafter"/>
</dbReference>
<dbReference type="Pfam" id="PF06974">
    <property type="entry name" value="WS_DGAT_C"/>
    <property type="match status" value="1"/>
</dbReference>
<name>A0A1Y1N136_PHOPY</name>
<evidence type="ECO:0000313" key="3">
    <source>
        <dbReference type="EMBL" id="JAV91574.1"/>
    </source>
</evidence>
<evidence type="ECO:0000259" key="2">
    <source>
        <dbReference type="Pfam" id="PF06974"/>
    </source>
</evidence>
<proteinExistence type="predicted"/>
<keyword evidence="1" id="KW-0472">Membrane</keyword>
<feature type="domain" description="O-acyltransferase WSD1 C-terminal" evidence="2">
    <location>
        <begin position="396"/>
        <end position="529"/>
    </location>
</feature>
<evidence type="ECO:0000256" key="1">
    <source>
        <dbReference type="SAM" id="Phobius"/>
    </source>
</evidence>
<dbReference type="PANTHER" id="PTHR31650">
    <property type="entry name" value="O-ACYLTRANSFERASE (WSD1-LIKE) FAMILY PROTEIN"/>
    <property type="match status" value="1"/>
</dbReference>
<accession>A0A1Y1N136</accession>
<dbReference type="AlphaFoldDB" id="A0A1Y1N136"/>
<dbReference type="InterPro" id="IPR009721">
    <property type="entry name" value="O-acyltransferase_WSD1_C"/>
</dbReference>
<reference evidence="3" key="1">
    <citation type="journal article" date="2016" name="Sci. Rep.">
        <title>Molecular characterization of firefly nuptial gifts: a multi-omics approach sheds light on postcopulatory sexual selection.</title>
        <authorList>
            <person name="Al-Wathiqui N."/>
            <person name="Fallon T.R."/>
            <person name="South A."/>
            <person name="Weng J.K."/>
            <person name="Lewis S.M."/>
        </authorList>
    </citation>
    <scope>NUCLEOTIDE SEQUENCE</scope>
</reference>
<dbReference type="EMBL" id="GEZM01015517">
    <property type="protein sequence ID" value="JAV91574.1"/>
    <property type="molecule type" value="Transcribed_RNA"/>
</dbReference>
<protein>
    <recommendedName>
        <fullName evidence="2">O-acyltransferase WSD1 C-terminal domain-containing protein</fullName>
    </recommendedName>
</protein>